<comment type="caution">
    <text evidence="2">The sequence shown here is derived from an EMBL/GenBank/DDBJ whole genome shotgun (WGS) entry which is preliminary data.</text>
</comment>
<dbReference type="SUPFAM" id="SSF143422">
    <property type="entry name" value="Transposase IS200-like"/>
    <property type="match status" value="1"/>
</dbReference>
<dbReference type="InterPro" id="IPR002686">
    <property type="entry name" value="Transposase_17"/>
</dbReference>
<dbReference type="Proteomes" id="UP000229675">
    <property type="component" value="Unassembled WGS sequence"/>
</dbReference>
<organism evidence="2 3">
    <name type="scientific">Candidatus Nealsonbacteria bacterium CG09_land_8_20_14_0_10_42_14</name>
    <dbReference type="NCBI Taxonomy" id="1974707"/>
    <lineage>
        <taxon>Bacteria</taxon>
        <taxon>Candidatus Nealsoniibacteriota</taxon>
    </lineage>
</organism>
<dbReference type="PANTHER" id="PTHR34322">
    <property type="entry name" value="TRANSPOSASE, Y1_TNP DOMAIN-CONTAINING"/>
    <property type="match status" value="1"/>
</dbReference>
<dbReference type="InterPro" id="IPR036515">
    <property type="entry name" value="Transposase_17_sf"/>
</dbReference>
<dbReference type="EMBL" id="PEZD01000007">
    <property type="protein sequence ID" value="PIS17502.1"/>
    <property type="molecule type" value="Genomic_DNA"/>
</dbReference>
<proteinExistence type="predicted"/>
<gene>
    <name evidence="2" type="ORF">COT59_00265</name>
</gene>
<dbReference type="AlphaFoldDB" id="A0A2H0WXX6"/>
<dbReference type="GO" id="GO:0004803">
    <property type="term" value="F:transposase activity"/>
    <property type="evidence" value="ECO:0007669"/>
    <property type="project" value="InterPro"/>
</dbReference>
<evidence type="ECO:0000259" key="1">
    <source>
        <dbReference type="SMART" id="SM01321"/>
    </source>
</evidence>
<name>A0A2H0WXX6_9BACT</name>
<dbReference type="SMART" id="SM01321">
    <property type="entry name" value="Y1_Tnp"/>
    <property type="match status" value="1"/>
</dbReference>
<dbReference type="GO" id="GO:0003677">
    <property type="term" value="F:DNA binding"/>
    <property type="evidence" value="ECO:0007669"/>
    <property type="project" value="InterPro"/>
</dbReference>
<evidence type="ECO:0000313" key="3">
    <source>
        <dbReference type="Proteomes" id="UP000229675"/>
    </source>
</evidence>
<dbReference type="GO" id="GO:0006313">
    <property type="term" value="P:DNA transposition"/>
    <property type="evidence" value="ECO:0007669"/>
    <property type="project" value="InterPro"/>
</dbReference>
<dbReference type="Pfam" id="PF01797">
    <property type="entry name" value="Y1_Tnp"/>
    <property type="match status" value="1"/>
</dbReference>
<protein>
    <recommendedName>
        <fullName evidence="1">Transposase IS200-like domain-containing protein</fullName>
    </recommendedName>
</protein>
<reference evidence="3" key="1">
    <citation type="submission" date="2017-09" db="EMBL/GenBank/DDBJ databases">
        <title>Depth-based differentiation of microbial function through sediment-hosted aquifers and enrichment of novel symbionts in the deep terrestrial subsurface.</title>
        <authorList>
            <person name="Probst A.J."/>
            <person name="Ladd B."/>
            <person name="Jarett J.K."/>
            <person name="Geller-Mcgrath D.E."/>
            <person name="Sieber C.M.K."/>
            <person name="Emerson J.B."/>
            <person name="Anantharaman K."/>
            <person name="Thomas B.C."/>
            <person name="Malmstrom R."/>
            <person name="Stieglmeier M."/>
            <person name="Klingl A."/>
            <person name="Woyke T."/>
            <person name="Ryan C.M."/>
            <person name="Banfield J.F."/>
        </authorList>
    </citation>
    <scope>NUCLEOTIDE SEQUENCE [LARGE SCALE GENOMIC DNA]</scope>
</reference>
<dbReference type="PANTHER" id="PTHR34322:SF2">
    <property type="entry name" value="TRANSPOSASE IS200-LIKE DOMAIN-CONTAINING PROTEIN"/>
    <property type="match status" value="1"/>
</dbReference>
<sequence length="235" mass="28046">MKFEVGSFAHIYNRGNRKQPIVRDAKDKWHFLQVLYYLNHQTSLLNPFRELRERELLMSEINNPFAWPKQWDTRSPLVKILTFKLRENHFHLILKQEVENGIQKFMQRIGVAMAKRFNERYQEVGSLFQGRYKGKIIEKDEYIMYLSVYIQVKNAFEEYPGGLEKALQEFDRAFEWAIKDPYNSLGDYAGNRNSSIIDKDVLGAMFPTPQSYKEFTKQCLSDMNFDEKLDKFRLD</sequence>
<evidence type="ECO:0000313" key="2">
    <source>
        <dbReference type="EMBL" id="PIS17502.1"/>
    </source>
</evidence>
<accession>A0A2H0WXX6</accession>
<feature type="domain" description="Transposase IS200-like" evidence="1">
    <location>
        <begin position="4"/>
        <end position="153"/>
    </location>
</feature>
<dbReference type="Gene3D" id="3.30.70.1290">
    <property type="entry name" value="Transposase IS200-like"/>
    <property type="match status" value="1"/>
</dbReference>